<dbReference type="Proteomes" id="UP000095286">
    <property type="component" value="Unplaced"/>
</dbReference>
<name>A0AC35TVI7_9BILA</name>
<accession>A0AC35TVI7</accession>
<evidence type="ECO:0000313" key="1">
    <source>
        <dbReference type="Proteomes" id="UP000095286"/>
    </source>
</evidence>
<evidence type="ECO:0000313" key="2">
    <source>
        <dbReference type="WBParaSite" id="RSKR_0000453600.1"/>
    </source>
</evidence>
<proteinExistence type="predicted"/>
<dbReference type="WBParaSite" id="RSKR_0000453600.1">
    <property type="protein sequence ID" value="RSKR_0000453600.1"/>
    <property type="gene ID" value="RSKR_0000453600"/>
</dbReference>
<reference evidence="2" key="1">
    <citation type="submission" date="2016-11" db="UniProtKB">
        <authorList>
            <consortium name="WormBaseParasite"/>
        </authorList>
    </citation>
    <scope>IDENTIFICATION</scope>
    <source>
        <strain evidence="2">KR3021</strain>
    </source>
</reference>
<protein>
    <submittedName>
        <fullName evidence="2">Swiss cheese</fullName>
    </submittedName>
</protein>
<organism evidence="1 2">
    <name type="scientific">Rhabditophanes sp. KR3021</name>
    <dbReference type="NCBI Taxonomy" id="114890"/>
    <lineage>
        <taxon>Eukaryota</taxon>
        <taxon>Metazoa</taxon>
        <taxon>Ecdysozoa</taxon>
        <taxon>Nematoda</taxon>
        <taxon>Chromadorea</taxon>
        <taxon>Rhabditida</taxon>
        <taxon>Tylenchina</taxon>
        <taxon>Panagrolaimomorpha</taxon>
        <taxon>Strongyloidoidea</taxon>
        <taxon>Alloionematidae</taxon>
        <taxon>Rhabditophanes</taxon>
    </lineage>
</organism>
<sequence>MLELPSNFASDIHEMATFNVSKGEYIVQPGDDDRSLYVVLSGALAVYIKHNGGKECFVKRIGKGHSFFSFLSIIDILMDNESKFKTVSLKAHEDSRVAKFDISGFKDSYRNSPEMWVRPIQIVCTRLLHVTMTTLHQYLGLSEELMKLSIDNKQNSAEEKPKVRFGNSIRLAKGLRPKMRRLYSYDEAHDQLHNARKLFAEALGIPSDRASELLQERIDMMAVNEDDVIVEQGSNDDVKLVLVVTGVLKLCQDIPKEATDEYDDVETEKFSTFVFQKEMVGGLQLLTDEPSFYKVKAAANSVLAVIRKPQYEKLLAEYPQIALHIAHSVIKRISPFVRGVDFAIDWTLLDSGQAVYRTGEKSDSIYVVLSGRMRSVDKKQVLEEFGKGSVIGMIEVIQNKPRSSTVLAIRFSQLAEISEGLLNFIKMQFPSVGFRLIKLLGQYFDSSNSQNTLLNGPLLSIDGISQDAISHISNLHTIAILPASADVPIKPFTCELYHALNGNKKVLRLSSATITAQLGKYVLDKQADFKLIHWLNAQEDDYPLIIYECDYEASVWTRRCLKQADAILVVANGRSKPLEKSFLEEHMMMNQESIRTSKELILLWDEDVKAPHGTYEWLKGSYFTGHHHVKMSSRMRQWDGIEELKESDVLSYYEKSVYQESIDIRSDFSRLARILTGQAIGLVLGGGGARGAHHVSILRALQENSIPIDIIGGTSMGSFIGGVYAEFPNGNIEDRVSGWFKVMSSKIRQAWDLTYGHSAMFTGAGFNATIRNVFKDKLIEDCWISYFCITTDITSSEMRVHRSGSLFSYVRASMSLAGYLPPLCDPLDGHLLLDGGYVNNLPADVMKSMGTKHVIAVDVGSREEGNLYNYGDQLSGVWVLLRRLNPWARPLKILKQDEIQSRLAYVSCTRQLEMVKKAPYCTYLRPPVETIGTLEFDRFEEIMKMGYEYGMTEIKELIETNENIKEILEPNKKQVSAIKVNSVKPTNNMTRASSFTDLAARLSKIPDIRSNQSISNFGSLDICEESSDEEGTPERVESSSRSLTPLVSFE</sequence>